<feature type="transmembrane region" description="Helical" evidence="6">
    <location>
        <begin position="6"/>
        <end position="22"/>
    </location>
</feature>
<dbReference type="Proteomes" id="UP000216024">
    <property type="component" value="Unassembled WGS sequence"/>
</dbReference>
<dbReference type="EMBL" id="NIBG01000013">
    <property type="protein sequence ID" value="PAB58638.1"/>
    <property type="molecule type" value="Genomic_DNA"/>
</dbReference>
<comment type="subcellular location">
    <subcellularLocation>
        <location evidence="1">Cell membrane</location>
        <topology evidence="1">Multi-pass membrane protein</topology>
    </subcellularLocation>
</comment>
<evidence type="ECO:0000256" key="5">
    <source>
        <dbReference type="ARBA" id="ARBA00023136"/>
    </source>
</evidence>
<feature type="transmembrane region" description="Helical" evidence="6">
    <location>
        <begin position="65"/>
        <end position="84"/>
    </location>
</feature>
<feature type="transmembrane region" description="Helical" evidence="6">
    <location>
        <begin position="300"/>
        <end position="317"/>
    </location>
</feature>
<keyword evidence="2" id="KW-1003">Cell membrane</keyword>
<evidence type="ECO:0000256" key="1">
    <source>
        <dbReference type="ARBA" id="ARBA00004651"/>
    </source>
</evidence>
<dbReference type="RefSeq" id="WP_095134403.1">
    <property type="nucleotide sequence ID" value="NZ_NIBG01000013.1"/>
</dbReference>
<keyword evidence="4 6" id="KW-1133">Transmembrane helix</keyword>
<evidence type="ECO:0000259" key="7">
    <source>
        <dbReference type="Pfam" id="PF03553"/>
    </source>
</evidence>
<dbReference type="InterPro" id="IPR018461">
    <property type="entry name" value="Na/H_Antiport_NhaC-like_C"/>
</dbReference>
<dbReference type="OrthoDB" id="9762978at2"/>
<keyword evidence="5 6" id="KW-0472">Membrane</keyword>
<feature type="transmembrane region" description="Helical" evidence="6">
    <location>
        <begin position="375"/>
        <end position="396"/>
    </location>
</feature>
<accession>A0A267MI80</accession>
<evidence type="ECO:0000313" key="8">
    <source>
        <dbReference type="EMBL" id="PAB58638.1"/>
    </source>
</evidence>
<feature type="transmembrane region" description="Helical" evidence="6">
    <location>
        <begin position="105"/>
        <end position="123"/>
    </location>
</feature>
<comment type="caution">
    <text evidence="8">The sequence shown here is derived from an EMBL/GenBank/DDBJ whole genome shotgun (WGS) entry which is preliminary data.</text>
</comment>
<keyword evidence="3 6" id="KW-0812">Transmembrane</keyword>
<feature type="transmembrane region" description="Helical" evidence="6">
    <location>
        <begin position="27"/>
        <end position="45"/>
    </location>
</feature>
<evidence type="ECO:0000256" key="2">
    <source>
        <dbReference type="ARBA" id="ARBA00022475"/>
    </source>
</evidence>
<evidence type="ECO:0000256" key="6">
    <source>
        <dbReference type="SAM" id="Phobius"/>
    </source>
</evidence>
<evidence type="ECO:0000313" key="9">
    <source>
        <dbReference type="Proteomes" id="UP000216024"/>
    </source>
</evidence>
<proteinExistence type="predicted"/>
<gene>
    <name evidence="8" type="ORF">CCE28_14240</name>
</gene>
<dbReference type="PANTHER" id="PTHR43478">
    <property type="entry name" value="NA+/H+ ANTIPORTER-RELATED"/>
    <property type="match status" value="1"/>
</dbReference>
<evidence type="ECO:0000256" key="3">
    <source>
        <dbReference type="ARBA" id="ARBA00022692"/>
    </source>
</evidence>
<feature type="transmembrane region" description="Helical" evidence="6">
    <location>
        <begin position="195"/>
        <end position="213"/>
    </location>
</feature>
<dbReference type="AlphaFoldDB" id="A0A267MI80"/>
<feature type="transmembrane region" description="Helical" evidence="6">
    <location>
        <begin position="260"/>
        <end position="280"/>
    </location>
</feature>
<protein>
    <submittedName>
        <fullName evidence="8">Sodium:proton antiporter</fullName>
    </submittedName>
</protein>
<feature type="domain" description="Na+/H+ antiporter NhaC-like C-terminal" evidence="7">
    <location>
        <begin position="164"/>
        <end position="481"/>
    </location>
</feature>
<name>A0A267MI80_9FIRM</name>
<dbReference type="Pfam" id="PF03553">
    <property type="entry name" value="Na_H_antiporter"/>
    <property type="match status" value="1"/>
</dbReference>
<organism evidence="8 9">
    <name type="scientific">Anaeromicrobium sediminis</name>
    <dbReference type="NCBI Taxonomy" id="1478221"/>
    <lineage>
        <taxon>Bacteria</taxon>
        <taxon>Bacillati</taxon>
        <taxon>Bacillota</taxon>
        <taxon>Clostridia</taxon>
        <taxon>Peptostreptococcales</taxon>
        <taxon>Thermotaleaceae</taxon>
        <taxon>Anaeromicrobium</taxon>
    </lineage>
</organism>
<feature type="transmembrane region" description="Helical" evidence="6">
    <location>
        <begin position="417"/>
        <end position="434"/>
    </location>
</feature>
<feature type="transmembrane region" description="Helical" evidence="6">
    <location>
        <begin position="477"/>
        <end position="502"/>
    </location>
</feature>
<dbReference type="PANTHER" id="PTHR43478:SF1">
    <property type="entry name" value="NA+_H+ ANTIPORTER NHAC-LIKE C-TERMINAL DOMAIN-CONTAINING PROTEIN"/>
    <property type="match status" value="1"/>
</dbReference>
<sequence length="523" mass="55985">MEGGFGILTLVPPLVAIVLCFLTKRVLVSLFMGILAGGIIIQGGNPFAGIEYSLDAIVGSITDDWNARLLLFNLLMGSGVAFIWKLGGSKALTKWAKERIKSRKAAGVGAWALGVIVFFNDYVNAAMVGGVFRDICDENRISSERLSYILDSTAAPVATLFLSDWIAFQISMVQSGLDAASIDGVSAFSVYLGSIPYNIYCILSVVFVLMLILTGKDYGPMLKAEHRTMSTGKVVRDGGAPMMDVSYELGEPKENPKATLSTFFVPLIALVGVTLFGFWWTGRPGENLMEILGNTDAAKALLWGAFAMTLSGIFMSLSSKLMDLKETMDTFLDGFKLMLLACGILVLAWSLGSVTGDMKLADYIITLIGGNMPVWLLPIVIFIFGMLISFATGTSWGTMTILTPIAIPLAYKMTGDMAIVSAMAGVVFSGAIFGDHCSPISDTTVLASIFSGADHIDHVTTQIPYAITVAAVSIGMYLLYGLVGVGPVILLPLGIVILYFVMNMLSNHSSKKYGIDSITKKAL</sequence>
<evidence type="ECO:0000256" key="4">
    <source>
        <dbReference type="ARBA" id="ARBA00022989"/>
    </source>
</evidence>
<feature type="transmembrane region" description="Helical" evidence="6">
    <location>
        <begin position="337"/>
        <end position="355"/>
    </location>
</feature>
<reference evidence="8 9" key="1">
    <citation type="submission" date="2017-06" db="EMBL/GenBank/DDBJ databases">
        <title>Draft genome sequence of anaerobic fermentative bacterium Anaeromicrobium sediminis DY2726D isolated from West Pacific Ocean sediments.</title>
        <authorList>
            <person name="Zeng X."/>
        </authorList>
    </citation>
    <scope>NUCLEOTIDE SEQUENCE [LARGE SCALE GENOMIC DNA]</scope>
    <source>
        <strain evidence="8 9">DY2726D</strain>
    </source>
</reference>
<keyword evidence="9" id="KW-1185">Reference proteome</keyword>
<dbReference type="GO" id="GO:0005886">
    <property type="term" value="C:plasma membrane"/>
    <property type="evidence" value="ECO:0007669"/>
    <property type="project" value="UniProtKB-SubCell"/>
</dbReference>